<name>A0ABD1XW19_9MARC</name>
<gene>
    <name evidence="1" type="ORF">R1flu_024834</name>
</gene>
<accession>A0ABD1XW19</accession>
<keyword evidence="2" id="KW-1185">Reference proteome</keyword>
<reference evidence="1 2" key="1">
    <citation type="submission" date="2024-09" db="EMBL/GenBank/DDBJ databases">
        <title>Chromosome-scale assembly of Riccia fluitans.</title>
        <authorList>
            <person name="Paukszto L."/>
            <person name="Sawicki J."/>
            <person name="Karawczyk K."/>
            <person name="Piernik-Szablinska J."/>
            <person name="Szczecinska M."/>
            <person name="Mazdziarz M."/>
        </authorList>
    </citation>
    <scope>NUCLEOTIDE SEQUENCE [LARGE SCALE GENOMIC DNA]</scope>
    <source>
        <strain evidence="1">Rf_01</strain>
        <tissue evidence="1">Aerial parts of the thallus</tissue>
    </source>
</reference>
<comment type="caution">
    <text evidence="1">The sequence shown here is derived from an EMBL/GenBank/DDBJ whole genome shotgun (WGS) entry which is preliminary data.</text>
</comment>
<organism evidence="1 2">
    <name type="scientific">Riccia fluitans</name>
    <dbReference type="NCBI Taxonomy" id="41844"/>
    <lineage>
        <taxon>Eukaryota</taxon>
        <taxon>Viridiplantae</taxon>
        <taxon>Streptophyta</taxon>
        <taxon>Embryophyta</taxon>
        <taxon>Marchantiophyta</taxon>
        <taxon>Marchantiopsida</taxon>
        <taxon>Marchantiidae</taxon>
        <taxon>Marchantiales</taxon>
        <taxon>Ricciaceae</taxon>
        <taxon>Riccia</taxon>
    </lineage>
</organism>
<dbReference type="Proteomes" id="UP001605036">
    <property type="component" value="Unassembled WGS sequence"/>
</dbReference>
<sequence>MAVRWPWKPWKKVPGHLSQCASFAVGFDMINAIAEAEGISLSTIQLKALLGKAWTDWRLAKTERQPEDNLEAAEGDWRAGTLAGMTATTTPCDRVSVLKRLTTDIHDEVDNLNRMLERMVHSSLESFHWFLVKVHYRKFTSSGSRRTVESVPGGFEKENTFKMSAHHHSLCSL</sequence>
<dbReference type="AlphaFoldDB" id="A0ABD1XW19"/>
<dbReference type="EMBL" id="JBHFFA010000007">
    <property type="protein sequence ID" value="KAL2613142.1"/>
    <property type="molecule type" value="Genomic_DNA"/>
</dbReference>
<evidence type="ECO:0000313" key="2">
    <source>
        <dbReference type="Proteomes" id="UP001605036"/>
    </source>
</evidence>
<protein>
    <submittedName>
        <fullName evidence="1">Uncharacterized protein</fullName>
    </submittedName>
</protein>
<proteinExistence type="predicted"/>
<evidence type="ECO:0000313" key="1">
    <source>
        <dbReference type="EMBL" id="KAL2613142.1"/>
    </source>
</evidence>